<dbReference type="GO" id="GO:0005793">
    <property type="term" value="C:endoplasmic reticulum-Golgi intermediate compartment"/>
    <property type="evidence" value="ECO:0007669"/>
    <property type="project" value="TreeGrafter"/>
</dbReference>
<name>A0AAD5SSK5_9FUNG</name>
<dbReference type="SUPFAM" id="SSF49348">
    <property type="entry name" value="Clathrin adaptor appendage domain"/>
    <property type="match status" value="1"/>
</dbReference>
<evidence type="ECO:0000313" key="17">
    <source>
        <dbReference type="EMBL" id="KAJ3097292.1"/>
    </source>
</evidence>
<keyword evidence="8" id="KW-0931">ER-Golgi transport</keyword>
<dbReference type="GO" id="GO:0005783">
    <property type="term" value="C:endoplasmic reticulum"/>
    <property type="evidence" value="ECO:0007669"/>
    <property type="project" value="TreeGrafter"/>
</dbReference>
<evidence type="ECO:0000256" key="4">
    <source>
        <dbReference type="ARBA" id="ARBA00011775"/>
    </source>
</evidence>
<feature type="domain" description="Coatomer gamma subunit appendage Ig-like subdomain" evidence="16">
    <location>
        <begin position="643"/>
        <end position="786"/>
    </location>
</feature>
<keyword evidence="11" id="KW-0472">Membrane</keyword>
<keyword evidence="9" id="KW-0653">Protein transport</keyword>
<evidence type="ECO:0000256" key="7">
    <source>
        <dbReference type="ARBA" id="ARBA00022737"/>
    </source>
</evidence>
<dbReference type="InterPro" id="IPR013041">
    <property type="entry name" value="Clathrin_app_Ig-like_sf"/>
</dbReference>
<keyword evidence="10" id="KW-0333">Golgi apparatus</keyword>
<dbReference type="GO" id="GO:0000139">
    <property type="term" value="C:Golgi membrane"/>
    <property type="evidence" value="ECO:0007669"/>
    <property type="project" value="UniProtKB-SubCell"/>
</dbReference>
<evidence type="ECO:0000256" key="9">
    <source>
        <dbReference type="ARBA" id="ARBA00022927"/>
    </source>
</evidence>
<evidence type="ECO:0000256" key="13">
    <source>
        <dbReference type="ARBA" id="ARBA00025536"/>
    </source>
</evidence>
<reference evidence="17" key="1">
    <citation type="submission" date="2020-05" db="EMBL/GenBank/DDBJ databases">
        <title>Phylogenomic resolution of chytrid fungi.</title>
        <authorList>
            <person name="Stajich J.E."/>
            <person name="Amses K."/>
            <person name="Simmons R."/>
            <person name="Seto K."/>
            <person name="Myers J."/>
            <person name="Bonds A."/>
            <person name="Quandt C.A."/>
            <person name="Barry K."/>
            <person name="Liu P."/>
            <person name="Grigoriev I."/>
            <person name="Longcore J.E."/>
            <person name="James T.Y."/>
        </authorList>
    </citation>
    <scope>NUCLEOTIDE SEQUENCE</scope>
    <source>
        <strain evidence="17">JEL0513</strain>
    </source>
</reference>
<dbReference type="InterPro" id="IPR017106">
    <property type="entry name" value="Coatomer_gsu"/>
</dbReference>
<dbReference type="GO" id="GO:0009306">
    <property type="term" value="P:protein secretion"/>
    <property type="evidence" value="ECO:0007669"/>
    <property type="project" value="TreeGrafter"/>
</dbReference>
<evidence type="ECO:0000259" key="15">
    <source>
        <dbReference type="Pfam" id="PF01602"/>
    </source>
</evidence>
<dbReference type="GO" id="GO:0006886">
    <property type="term" value="P:intracellular protein transport"/>
    <property type="evidence" value="ECO:0007669"/>
    <property type="project" value="InterPro"/>
</dbReference>
<evidence type="ECO:0000256" key="14">
    <source>
        <dbReference type="ARBA" id="ARBA00081297"/>
    </source>
</evidence>
<comment type="subcellular location">
    <subcellularLocation>
        <location evidence="2">Cytoplasmic vesicle</location>
        <location evidence="2">COPI-coated vesicle membrane</location>
        <topology evidence="2">Peripheral membrane protein</topology>
        <orientation evidence="2">Cytoplasmic side</orientation>
    </subcellularLocation>
    <subcellularLocation>
        <location evidence="1">Golgi apparatus membrane</location>
        <topology evidence="1">Peripheral membrane protein</topology>
        <orientation evidence="1">Cytoplasmic side</orientation>
    </subcellularLocation>
</comment>
<dbReference type="SUPFAM" id="SSF48371">
    <property type="entry name" value="ARM repeat"/>
    <property type="match status" value="1"/>
</dbReference>
<dbReference type="Pfam" id="PF01602">
    <property type="entry name" value="Adaptin_N"/>
    <property type="match status" value="1"/>
</dbReference>
<dbReference type="PIRSF" id="PIRSF037093">
    <property type="entry name" value="Coatomer_gamma_subunit"/>
    <property type="match status" value="1"/>
</dbReference>
<evidence type="ECO:0000256" key="3">
    <source>
        <dbReference type="ARBA" id="ARBA00010720"/>
    </source>
</evidence>
<protein>
    <recommendedName>
        <fullName evidence="14">Gamma-coat protein</fullName>
    </recommendedName>
</protein>
<accession>A0AAD5SSK5</accession>
<dbReference type="InterPro" id="IPR016024">
    <property type="entry name" value="ARM-type_fold"/>
</dbReference>
<comment type="subunit">
    <text evidence="4">Oligomeric complex that consists of at least the alpha, beta, beta', gamma, delta, epsilon and zeta subunits.</text>
</comment>
<dbReference type="Proteomes" id="UP001211907">
    <property type="component" value="Unassembled WGS sequence"/>
</dbReference>
<dbReference type="GO" id="GO:0006888">
    <property type="term" value="P:endoplasmic reticulum to Golgi vesicle-mediated transport"/>
    <property type="evidence" value="ECO:0007669"/>
    <property type="project" value="TreeGrafter"/>
</dbReference>
<dbReference type="EMBL" id="JADGJH010002521">
    <property type="protein sequence ID" value="KAJ3097292.1"/>
    <property type="molecule type" value="Genomic_DNA"/>
</dbReference>
<sequence>MSFKKDDEAGDTSLYAHIDRSSVLQEARVFNETPINPRKCRATLTKILYLIYQSERLQTKEATETFFSITKLFQSQDIPLRQTVYLLIKELSTVAEDVIMVTASLSKDLTAKSEISKANAIRALCKITDASMIQGIERFLKQAIVDKNHAISSAALVSALHLFTASSKDVVRRWANEVQDSVNSKGGITQYHALGLLYQIRQHDRMAVIKLVQTLARGSLRSPFAYCMLVRYTAKIIDEDESARGMYESLEGWLRHRNEMVVYEAARAICSLRNVTSKELFPAVSALQLMLVSHKPSLRFAAIRTLNKLALTHPASVAPCNLDMENLITDTNRSIATYAITTLLKTGNEASVDRLMKQITGFMSEISDDFKIIVVDAIRSLCLKFPAKQGVMINFLSNILRDEGGYEFKRSIIEAIFDIIYHIPESKEFALSHLCEFIEDCEFTKLAVRILHLLGIEGPKSATPSKFIRYIYNRIILENATVKAAAVSAMGHFAVEVVDLRARIRVLLTRALDDNDDEVRDRAALFLKITADEEICKKFVGLNETYSYSTLETGLVNYLAHPELQAVPFDISAVPTISRAQEEAEKQREKNAKQEHIAPLAKTGTPAAAAAAAAAAVGAGAASGKFASASTNGISAAVEAHKSYAAVMEKIPQLAALGQVFKSSKSVDLTESETEYIVSCVKHVFGGHLVFQFNCRNTINDILLENVTVAMQAEQNDDGTVAHLSLEGVVPAAQLPYDIPGTVYVVYKRNSNVSPVATFGNTLKFLVKDCDPATGEPDEEGYDDEYL</sequence>
<proteinExistence type="inferred from homology"/>
<comment type="function">
    <text evidence="13">The coatomer is a cytosolic protein complex that binds to dilysine motifs and reversibly associates with Golgi non-clathrin-coated vesicles, which further mediate biosynthetic protein transport from the ER, via the Golgi up to the trans Golgi network. Coatomer complex is required for budding from Golgi membranes, and is essential for the retrograde Golgi-to-ER transport of dilysine-tagged proteins.</text>
</comment>
<evidence type="ECO:0000256" key="6">
    <source>
        <dbReference type="ARBA" id="ARBA00022490"/>
    </source>
</evidence>
<evidence type="ECO:0000256" key="11">
    <source>
        <dbReference type="ARBA" id="ARBA00023136"/>
    </source>
</evidence>
<dbReference type="Pfam" id="PF08752">
    <property type="entry name" value="COP-gamma_platf"/>
    <property type="match status" value="1"/>
</dbReference>
<dbReference type="FunFam" id="1.25.10.10:FF:000382">
    <property type="entry name" value="Coatomer subunit gamma"/>
    <property type="match status" value="1"/>
</dbReference>
<dbReference type="Gene3D" id="1.25.10.10">
    <property type="entry name" value="Leucine-rich Repeat Variant"/>
    <property type="match status" value="2"/>
</dbReference>
<dbReference type="GO" id="GO:0005198">
    <property type="term" value="F:structural molecule activity"/>
    <property type="evidence" value="ECO:0007669"/>
    <property type="project" value="InterPro"/>
</dbReference>
<keyword evidence="5" id="KW-0813">Transport</keyword>
<dbReference type="FunFam" id="1.25.10.10:FF:000071">
    <property type="entry name" value="Coatomer subunit gamma"/>
    <property type="match status" value="1"/>
</dbReference>
<evidence type="ECO:0000256" key="12">
    <source>
        <dbReference type="ARBA" id="ARBA00023329"/>
    </source>
</evidence>
<dbReference type="InterPro" id="IPR013040">
    <property type="entry name" value="Coatomer_gsu_app_Ig-like_dom"/>
</dbReference>
<keyword evidence="6" id="KW-0963">Cytoplasm</keyword>
<evidence type="ECO:0000256" key="8">
    <source>
        <dbReference type="ARBA" id="ARBA00022892"/>
    </source>
</evidence>
<dbReference type="Gene3D" id="2.60.40.1480">
    <property type="entry name" value="Coatomer, gamma subunit, appendage domain"/>
    <property type="match status" value="1"/>
</dbReference>
<feature type="non-terminal residue" evidence="17">
    <location>
        <position position="787"/>
    </location>
</feature>
<gene>
    <name evidence="17" type="primary">SEC21</name>
    <name evidence="17" type="ORF">HK100_005396</name>
</gene>
<dbReference type="InterPro" id="IPR002553">
    <property type="entry name" value="Clathrin/coatomer_adapt-like_N"/>
</dbReference>
<keyword evidence="7" id="KW-0677">Repeat</keyword>
<feature type="domain" description="Clathrin/coatomer adaptor adaptin-like N-terminal" evidence="15">
    <location>
        <begin position="22"/>
        <end position="530"/>
    </location>
</feature>
<keyword evidence="18" id="KW-1185">Reference proteome</keyword>
<dbReference type="FunFam" id="2.60.40.1480:FF:000001">
    <property type="entry name" value="Coatomer subunit gamma"/>
    <property type="match status" value="1"/>
</dbReference>
<organism evidence="17 18">
    <name type="scientific">Physocladia obscura</name>
    <dbReference type="NCBI Taxonomy" id="109957"/>
    <lineage>
        <taxon>Eukaryota</taxon>
        <taxon>Fungi</taxon>
        <taxon>Fungi incertae sedis</taxon>
        <taxon>Chytridiomycota</taxon>
        <taxon>Chytridiomycota incertae sedis</taxon>
        <taxon>Chytridiomycetes</taxon>
        <taxon>Chytridiales</taxon>
        <taxon>Chytriomycetaceae</taxon>
        <taxon>Physocladia</taxon>
    </lineage>
</organism>
<dbReference type="GO" id="GO:0006891">
    <property type="term" value="P:intra-Golgi vesicle-mediated transport"/>
    <property type="evidence" value="ECO:0007669"/>
    <property type="project" value="TreeGrafter"/>
</dbReference>
<dbReference type="InterPro" id="IPR037067">
    <property type="entry name" value="Coatomer_gsu_app_sf"/>
</dbReference>
<dbReference type="InterPro" id="IPR011989">
    <property type="entry name" value="ARM-like"/>
</dbReference>
<dbReference type="GO" id="GO:0030126">
    <property type="term" value="C:COPI vesicle coat"/>
    <property type="evidence" value="ECO:0007669"/>
    <property type="project" value="InterPro"/>
</dbReference>
<evidence type="ECO:0000259" key="16">
    <source>
        <dbReference type="Pfam" id="PF08752"/>
    </source>
</evidence>
<dbReference type="PANTHER" id="PTHR10261">
    <property type="entry name" value="COATOMER SUBUNIT GAMMA"/>
    <property type="match status" value="1"/>
</dbReference>
<dbReference type="PANTHER" id="PTHR10261:SF0">
    <property type="entry name" value="COATOMER SUBUNIT GAMMA-2"/>
    <property type="match status" value="1"/>
</dbReference>
<evidence type="ECO:0000256" key="2">
    <source>
        <dbReference type="ARBA" id="ARBA00004347"/>
    </source>
</evidence>
<comment type="similarity">
    <text evidence="3">Belongs to the COPG family.</text>
</comment>
<dbReference type="AlphaFoldDB" id="A0AAD5SSK5"/>
<evidence type="ECO:0000256" key="5">
    <source>
        <dbReference type="ARBA" id="ARBA00022448"/>
    </source>
</evidence>
<comment type="caution">
    <text evidence="17">The sequence shown here is derived from an EMBL/GenBank/DDBJ whole genome shotgun (WGS) entry which is preliminary data.</text>
</comment>
<evidence type="ECO:0000256" key="1">
    <source>
        <dbReference type="ARBA" id="ARBA00004255"/>
    </source>
</evidence>
<keyword evidence="12" id="KW-0968">Cytoplasmic vesicle</keyword>
<evidence type="ECO:0000313" key="18">
    <source>
        <dbReference type="Proteomes" id="UP001211907"/>
    </source>
</evidence>
<evidence type="ECO:0000256" key="10">
    <source>
        <dbReference type="ARBA" id="ARBA00023034"/>
    </source>
</evidence>